<protein>
    <recommendedName>
        <fullName evidence="1">PWWP domain-containing protein</fullName>
    </recommendedName>
</protein>
<dbReference type="Pfam" id="PF00855">
    <property type="entry name" value="PWWP"/>
    <property type="match status" value="1"/>
</dbReference>
<dbReference type="GO" id="GO:0005634">
    <property type="term" value="C:nucleus"/>
    <property type="evidence" value="ECO:0007669"/>
    <property type="project" value="InterPro"/>
</dbReference>
<proteinExistence type="predicted"/>
<dbReference type="SMART" id="SM00541">
    <property type="entry name" value="FYRN"/>
    <property type="match status" value="1"/>
</dbReference>
<accession>A0A6V7PLK4</accession>
<dbReference type="Gene3D" id="3.30.160.360">
    <property type="match status" value="1"/>
</dbReference>
<dbReference type="EMBL" id="LR862149">
    <property type="protein sequence ID" value="CAD1831719.1"/>
    <property type="molecule type" value="Genomic_DNA"/>
</dbReference>
<dbReference type="AlphaFoldDB" id="A0A6V7PLK4"/>
<evidence type="ECO:0000259" key="1">
    <source>
        <dbReference type="Pfam" id="PF00855"/>
    </source>
</evidence>
<name>A0A6V7PLK4_ANACO</name>
<feature type="domain" description="PWWP" evidence="1">
    <location>
        <begin position="1"/>
        <end position="76"/>
    </location>
</feature>
<dbReference type="Pfam" id="PF05964">
    <property type="entry name" value="FYRN"/>
    <property type="match status" value="1"/>
</dbReference>
<dbReference type="InterPro" id="IPR000313">
    <property type="entry name" value="PWWP_dom"/>
</dbReference>
<sequence>MWPAVVMDESNVGARGVLKLARVDQSVLVQFFGTHDFARIRSKYAIPFLNGLLSSLHLKCKQARFYRGLDEAKMYLSTQQLPKNMLQLQKSIGSDECRVKTGDDGIDSCDDTLEDDSLQQTLDCVQMPPIEMGNLRVTSLDHFHNNKNIWPEGYTAFRKFTSIKDPNLLMSYKMEVLRNPQLKTRPMFRVTTEDGEQVSTKSDGN</sequence>
<dbReference type="Gene3D" id="2.30.30.140">
    <property type="match status" value="1"/>
</dbReference>
<organism evidence="2">
    <name type="scientific">Ananas comosus var. bracteatus</name>
    <name type="common">red pineapple</name>
    <dbReference type="NCBI Taxonomy" id="296719"/>
    <lineage>
        <taxon>Eukaryota</taxon>
        <taxon>Viridiplantae</taxon>
        <taxon>Streptophyta</taxon>
        <taxon>Embryophyta</taxon>
        <taxon>Tracheophyta</taxon>
        <taxon>Spermatophyta</taxon>
        <taxon>Magnoliopsida</taxon>
        <taxon>Liliopsida</taxon>
        <taxon>Poales</taxon>
        <taxon>Bromeliaceae</taxon>
        <taxon>Bromelioideae</taxon>
        <taxon>Ananas</taxon>
    </lineage>
</organism>
<reference evidence="2" key="1">
    <citation type="submission" date="2020-07" db="EMBL/GenBank/DDBJ databases">
        <authorList>
            <person name="Lin J."/>
        </authorList>
    </citation>
    <scope>NUCLEOTIDE SEQUENCE</scope>
</reference>
<dbReference type="PROSITE" id="PS51542">
    <property type="entry name" value="FYRN"/>
    <property type="match status" value="1"/>
</dbReference>
<evidence type="ECO:0000313" key="2">
    <source>
        <dbReference type="EMBL" id="CAD1831719.1"/>
    </source>
</evidence>
<dbReference type="SUPFAM" id="SSF63748">
    <property type="entry name" value="Tudor/PWWP/MBT"/>
    <property type="match status" value="1"/>
</dbReference>
<gene>
    <name evidence="2" type="ORF">CB5_LOCUS14930</name>
</gene>
<dbReference type="InterPro" id="IPR003888">
    <property type="entry name" value="FYrich_N"/>
</dbReference>